<keyword evidence="7" id="KW-1185">Reference proteome</keyword>
<comment type="caution">
    <text evidence="6">The sequence shown here is derived from an EMBL/GenBank/DDBJ whole genome shotgun (WGS) entry which is preliminary data.</text>
</comment>
<sequence length="278" mass="27728">MRPDGAVPIRRGVALSLAGHAALGLLALSLGGERAGEGAVPELVVELAAAEAAAAPVEAVAAAEAVPPADIPPTETEAAETGPAEAVTPAAPEPPAPPVPPEQEPSPEALPEPPRPVTPPPVPPRARTKPAAPRPPVVAAPAVSPPRAVVLAAGAPVAMAPAAPAPAVAAEPAASGLALAAGVVTSQTLEEQLRTYARQVRMRIERARPRSVPVSGTVVAIFTLAADGALESAGVEPGGDGSVERVALEILRKAAPYPAAPIGATRAQRSFTLPFVFR</sequence>
<dbReference type="NCBIfam" id="TIGR01352">
    <property type="entry name" value="tonB_Cterm"/>
    <property type="match status" value="1"/>
</dbReference>
<feature type="region of interest" description="Disordered" evidence="5">
    <location>
        <begin position="69"/>
        <end position="143"/>
    </location>
</feature>
<gene>
    <name evidence="6" type="ORF">F1189_15535</name>
</gene>
<accession>A0A5M6ISA3</accession>
<reference evidence="6 7" key="1">
    <citation type="submission" date="2019-09" db="EMBL/GenBank/DDBJ databases">
        <title>Genome sequence of Rhodovastum atsumiense, a diverse member of the Acetobacteraceae family of non-sulfur purple photosynthetic bacteria.</title>
        <authorList>
            <person name="Meyer T."/>
            <person name="Kyndt J."/>
        </authorList>
    </citation>
    <scope>NUCLEOTIDE SEQUENCE [LARGE SCALE GENOMIC DNA]</scope>
    <source>
        <strain evidence="6 7">DSM 21279</strain>
    </source>
</reference>
<evidence type="ECO:0000256" key="4">
    <source>
        <dbReference type="ARBA" id="ARBA00023136"/>
    </source>
</evidence>
<dbReference type="EMBL" id="VWPK01000023">
    <property type="protein sequence ID" value="KAA5611180.1"/>
    <property type="molecule type" value="Genomic_DNA"/>
</dbReference>
<proteinExistence type="predicted"/>
<organism evidence="6 7">
    <name type="scientific">Rhodovastum atsumiense</name>
    <dbReference type="NCBI Taxonomy" id="504468"/>
    <lineage>
        <taxon>Bacteria</taxon>
        <taxon>Pseudomonadati</taxon>
        <taxon>Pseudomonadota</taxon>
        <taxon>Alphaproteobacteria</taxon>
        <taxon>Acetobacterales</taxon>
        <taxon>Acetobacteraceae</taxon>
        <taxon>Rhodovastum</taxon>
    </lineage>
</organism>
<dbReference type="Proteomes" id="UP000325255">
    <property type="component" value="Unassembled WGS sequence"/>
</dbReference>
<evidence type="ECO:0000313" key="6">
    <source>
        <dbReference type="EMBL" id="KAA5611180.1"/>
    </source>
</evidence>
<dbReference type="InterPro" id="IPR006260">
    <property type="entry name" value="TonB/TolA_C"/>
</dbReference>
<protein>
    <submittedName>
        <fullName evidence="6">Energy transducer TonB</fullName>
    </submittedName>
</protein>
<dbReference type="SUPFAM" id="SSF74653">
    <property type="entry name" value="TolA/TonB C-terminal domain"/>
    <property type="match status" value="1"/>
</dbReference>
<dbReference type="AlphaFoldDB" id="A0A5M6ISA3"/>
<keyword evidence="4" id="KW-0472">Membrane</keyword>
<evidence type="ECO:0000313" key="7">
    <source>
        <dbReference type="Proteomes" id="UP000325255"/>
    </source>
</evidence>
<evidence type="ECO:0000256" key="1">
    <source>
        <dbReference type="ARBA" id="ARBA00004167"/>
    </source>
</evidence>
<feature type="compositionally biased region" description="Pro residues" evidence="5">
    <location>
        <begin position="91"/>
        <end position="124"/>
    </location>
</feature>
<evidence type="ECO:0000256" key="5">
    <source>
        <dbReference type="SAM" id="MobiDB-lite"/>
    </source>
</evidence>
<dbReference type="Gene3D" id="3.30.1150.10">
    <property type="match status" value="1"/>
</dbReference>
<comment type="subcellular location">
    <subcellularLocation>
        <location evidence="1">Membrane</location>
        <topology evidence="1">Single-pass membrane protein</topology>
    </subcellularLocation>
</comment>
<keyword evidence="2" id="KW-0812">Transmembrane</keyword>
<feature type="compositionally biased region" description="Low complexity" evidence="5">
    <location>
        <begin position="69"/>
        <end position="90"/>
    </location>
</feature>
<dbReference type="OrthoDB" id="8481221at2"/>
<evidence type="ECO:0000256" key="3">
    <source>
        <dbReference type="ARBA" id="ARBA00022989"/>
    </source>
</evidence>
<keyword evidence="3" id="KW-1133">Transmembrane helix</keyword>
<name>A0A5M6ISA3_9PROT</name>
<evidence type="ECO:0000256" key="2">
    <source>
        <dbReference type="ARBA" id="ARBA00022692"/>
    </source>
</evidence>
<dbReference type="RefSeq" id="WP_150041743.1">
    <property type="nucleotide sequence ID" value="NZ_OW485601.1"/>
</dbReference>
<dbReference type="GO" id="GO:0016020">
    <property type="term" value="C:membrane"/>
    <property type="evidence" value="ECO:0007669"/>
    <property type="project" value="UniProtKB-SubCell"/>
</dbReference>